<evidence type="ECO:0000256" key="1">
    <source>
        <dbReference type="SAM" id="Phobius"/>
    </source>
</evidence>
<feature type="non-terminal residue" evidence="2">
    <location>
        <position position="167"/>
    </location>
</feature>
<dbReference type="AlphaFoldDB" id="A0AAV5VVC1"/>
<feature type="non-terminal residue" evidence="2">
    <location>
        <position position="1"/>
    </location>
</feature>
<evidence type="ECO:0008006" key="4">
    <source>
        <dbReference type="Google" id="ProtNLM"/>
    </source>
</evidence>
<keyword evidence="1" id="KW-1133">Transmembrane helix</keyword>
<reference evidence="2" key="1">
    <citation type="submission" date="2023-10" db="EMBL/GenBank/DDBJ databases">
        <title>Genome assembly of Pristionchus species.</title>
        <authorList>
            <person name="Yoshida K."/>
            <person name="Sommer R.J."/>
        </authorList>
    </citation>
    <scope>NUCLEOTIDE SEQUENCE</scope>
    <source>
        <strain evidence="2">RS5133</strain>
    </source>
</reference>
<gene>
    <name evidence="2" type="ORF">PFISCL1PPCAC_13964</name>
</gene>
<feature type="transmembrane region" description="Helical" evidence="1">
    <location>
        <begin position="46"/>
        <end position="69"/>
    </location>
</feature>
<proteinExistence type="predicted"/>
<comment type="caution">
    <text evidence="2">The sequence shown here is derived from an EMBL/GenBank/DDBJ whole genome shotgun (WGS) entry which is preliminary data.</text>
</comment>
<evidence type="ECO:0000313" key="2">
    <source>
        <dbReference type="EMBL" id="GMT22667.1"/>
    </source>
</evidence>
<keyword evidence="1" id="KW-0472">Membrane</keyword>
<protein>
    <recommendedName>
        <fullName evidence="4">G protein-coupled receptor</fullName>
    </recommendedName>
</protein>
<evidence type="ECO:0000313" key="3">
    <source>
        <dbReference type="Proteomes" id="UP001432322"/>
    </source>
</evidence>
<keyword evidence="3" id="KW-1185">Reference proteome</keyword>
<dbReference type="Proteomes" id="UP001432322">
    <property type="component" value="Unassembled WGS sequence"/>
</dbReference>
<feature type="transmembrane region" description="Helical" evidence="1">
    <location>
        <begin position="81"/>
        <end position="103"/>
    </location>
</feature>
<organism evidence="2 3">
    <name type="scientific">Pristionchus fissidentatus</name>
    <dbReference type="NCBI Taxonomy" id="1538716"/>
    <lineage>
        <taxon>Eukaryota</taxon>
        <taxon>Metazoa</taxon>
        <taxon>Ecdysozoa</taxon>
        <taxon>Nematoda</taxon>
        <taxon>Chromadorea</taxon>
        <taxon>Rhabditida</taxon>
        <taxon>Rhabditina</taxon>
        <taxon>Diplogasteromorpha</taxon>
        <taxon>Diplogasteroidea</taxon>
        <taxon>Neodiplogasteridae</taxon>
        <taxon>Pristionchus</taxon>
    </lineage>
</organism>
<keyword evidence="1" id="KW-0812">Transmembrane</keyword>
<dbReference type="EMBL" id="BTSY01000004">
    <property type="protein sequence ID" value="GMT22667.1"/>
    <property type="molecule type" value="Genomic_DNA"/>
</dbReference>
<name>A0AAV5VVC1_9BILA</name>
<accession>A0AAV5VVC1</accession>
<sequence>FQLTVVYLISARCRRQCMRARRFDIARHSISGQYHMEEHQRCNRFVAVYIPYQVLSFLLTFAMGVVLVFQVHERDPRKYLLFHSLLYLTIAPRVMLSMLIPLTQHPVLYQQFRQILQCERRNLSPERLTACVVDARYVVIHSTSGKQLTFEPEREADIYFATYAAAW</sequence>